<evidence type="ECO:0000313" key="2">
    <source>
        <dbReference type="EMBL" id="AGY58982.1"/>
    </source>
</evidence>
<dbReference type="RefSeq" id="WP_023174192.1">
    <property type="nucleotide sequence ID" value="NC_022600.1"/>
</dbReference>
<keyword evidence="1" id="KW-1133">Transmembrane helix</keyword>
<dbReference type="OrthoDB" id="419276at2"/>
<evidence type="ECO:0000256" key="1">
    <source>
        <dbReference type="SAM" id="Phobius"/>
    </source>
</evidence>
<dbReference type="STRING" id="1183438.GKIL_2736"/>
<name>U5QJ27_GLOK1</name>
<gene>
    <name evidence="2" type="ORF">GKIL_2736</name>
</gene>
<dbReference type="Gene3D" id="1.25.40.10">
    <property type="entry name" value="Tetratricopeptide repeat domain"/>
    <property type="match status" value="1"/>
</dbReference>
<dbReference type="AlphaFoldDB" id="U5QJ27"/>
<feature type="transmembrane region" description="Helical" evidence="1">
    <location>
        <begin position="199"/>
        <end position="220"/>
    </location>
</feature>
<evidence type="ECO:0000313" key="3">
    <source>
        <dbReference type="Proteomes" id="UP000017396"/>
    </source>
</evidence>
<dbReference type="HOGENOM" id="CLU_695915_0_0_3"/>
<dbReference type="Proteomes" id="UP000017396">
    <property type="component" value="Chromosome"/>
</dbReference>
<reference evidence="2 3" key="1">
    <citation type="journal article" date="2013" name="PLoS ONE">
        <title>Cultivation and Complete Genome Sequencing of Gloeobacter kilaueensis sp. nov., from a Lava Cave in Kilauea Caldera, Hawai'i.</title>
        <authorList>
            <person name="Saw J.H."/>
            <person name="Schatz M."/>
            <person name="Brown M.V."/>
            <person name="Kunkel D.D."/>
            <person name="Foster J.S."/>
            <person name="Shick H."/>
            <person name="Christensen S."/>
            <person name="Hou S."/>
            <person name="Wan X."/>
            <person name="Donachie S.P."/>
        </authorList>
    </citation>
    <scope>NUCLEOTIDE SEQUENCE [LARGE SCALE GENOMIC DNA]</scope>
    <source>
        <strain evidence="3">JS</strain>
    </source>
</reference>
<keyword evidence="3" id="KW-1185">Reference proteome</keyword>
<dbReference type="SUPFAM" id="SSF48452">
    <property type="entry name" value="TPR-like"/>
    <property type="match status" value="1"/>
</dbReference>
<keyword evidence="1" id="KW-0812">Transmembrane</keyword>
<dbReference type="SUPFAM" id="SSF58104">
    <property type="entry name" value="Methyl-accepting chemotaxis protein (MCP) signaling domain"/>
    <property type="match status" value="1"/>
</dbReference>
<keyword evidence="1" id="KW-0472">Membrane</keyword>
<protein>
    <submittedName>
        <fullName evidence="2">Methyl-accepting chemotaxis protein</fullName>
    </submittedName>
</protein>
<feature type="transmembrane region" description="Helical" evidence="1">
    <location>
        <begin position="168"/>
        <end position="187"/>
    </location>
</feature>
<proteinExistence type="predicted"/>
<dbReference type="EMBL" id="CP003587">
    <property type="protein sequence ID" value="AGY58982.1"/>
    <property type="molecule type" value="Genomic_DNA"/>
</dbReference>
<dbReference type="eggNOG" id="COG0457">
    <property type="taxonomic scope" value="Bacteria"/>
</dbReference>
<organism evidence="2 3">
    <name type="scientific">Gloeobacter kilaueensis (strain ATCC BAA-2537 / CCAP 1431/1 / ULC 316 / JS1)</name>
    <dbReference type="NCBI Taxonomy" id="1183438"/>
    <lineage>
        <taxon>Bacteria</taxon>
        <taxon>Bacillati</taxon>
        <taxon>Cyanobacteriota</taxon>
        <taxon>Cyanophyceae</taxon>
        <taxon>Gloeobacterales</taxon>
        <taxon>Gloeobacteraceae</taxon>
        <taxon>Gloeobacter</taxon>
    </lineage>
</organism>
<sequence length="396" mass="42029">MVHTADYQRAIETFAQEEYEVAEGLFVALVEAQPGDANLRLWLALVQEQRGRTDQAREQYEVVLGLTGEPELLQAAQKALQRFDTVASGPQKLPRPIVDDAPRQQQPVIEDAPSRPTAPVQLAPELVAPPEESDFAAIFRAEAPATRPAPAPPAGLSAAELLSRRQTVAVAVLALAAIGAVVFTFFWPRWNPFGQGEAAVPGAAGALAAVGIVAIVAAVAGRYLRWAASEVSGGCEQRPQTSDSAAALLKGADDLAQVLATCCTSLQPPLLAMQHLAATYQDTASSSASCPALDDYRQLTNRLRLLALNASIEAAHRGDGAHRWAAELGQLAGQAGGILEAPPSCQSPPEKTLQTSLIQQLHSQNEALQAALLTLAALERQAQSFCNQLEKWQQPG</sequence>
<dbReference type="InterPro" id="IPR011990">
    <property type="entry name" value="TPR-like_helical_dom_sf"/>
</dbReference>
<accession>U5QJ27</accession>
<dbReference type="KEGG" id="glj:GKIL_2736"/>